<dbReference type="AlphaFoldDB" id="A0AAU7D5X4"/>
<dbReference type="Pfam" id="PF09594">
    <property type="entry name" value="GT87"/>
    <property type="match status" value="1"/>
</dbReference>
<accession>A0AAU7D5X4</accession>
<feature type="transmembrane region" description="Helical" evidence="8">
    <location>
        <begin position="54"/>
        <end position="83"/>
    </location>
</feature>
<keyword evidence="3" id="KW-0808">Transferase</keyword>
<protein>
    <submittedName>
        <fullName evidence="10">Glycosyltransferase 87 family protein</fullName>
    </submittedName>
</protein>
<organism evidence="10">
    <name type="scientific">Edaphobacter paludis</name>
    <dbReference type="NCBI Taxonomy" id="3035702"/>
    <lineage>
        <taxon>Bacteria</taxon>
        <taxon>Pseudomonadati</taxon>
        <taxon>Acidobacteriota</taxon>
        <taxon>Terriglobia</taxon>
        <taxon>Terriglobales</taxon>
        <taxon>Acidobacteriaceae</taxon>
        <taxon>Edaphobacter</taxon>
    </lineage>
</organism>
<evidence type="ECO:0000256" key="5">
    <source>
        <dbReference type="ARBA" id="ARBA00022989"/>
    </source>
</evidence>
<dbReference type="RefSeq" id="WP_348267287.1">
    <property type="nucleotide sequence ID" value="NZ_CP121194.1"/>
</dbReference>
<evidence type="ECO:0000313" key="9">
    <source>
        <dbReference type="EMBL" id="XBH09778.1"/>
    </source>
</evidence>
<feature type="transmembrane region" description="Helical" evidence="8">
    <location>
        <begin position="95"/>
        <end position="120"/>
    </location>
</feature>
<feature type="transmembrane region" description="Helical" evidence="8">
    <location>
        <begin position="127"/>
        <end position="149"/>
    </location>
</feature>
<feature type="transmembrane region" description="Helical" evidence="8">
    <location>
        <begin position="212"/>
        <end position="229"/>
    </location>
</feature>
<keyword evidence="5 8" id="KW-1133">Transmembrane helix</keyword>
<feature type="transmembrane region" description="Helical" evidence="8">
    <location>
        <begin position="249"/>
        <end position="267"/>
    </location>
</feature>
<feature type="transmembrane region" description="Helical" evidence="8">
    <location>
        <begin position="20"/>
        <end position="42"/>
    </location>
</feature>
<proteinExistence type="inferred from homology"/>
<sequence length="311" mass="35453">MRNLPPALLLVLPFGFLSLRVGNILWCALLLGCLIVSVRMLWIMHGRPKNRRHFLAYSFGPALVCVICGQTGLFALLGLVLFLRLHRSHQFWSGVSLWLCALKPHLFLPFWAVLIVWIIFTRSYRVLLGLCAALGVSSLAVFFLDPLAWAQYRQMMRGAGIGKEFIPCWSTVFRLNVDPHAMWLQYVFAAVGCIWAIGYYRKHRDTWDWMEHGALLMLVSVLVSPYAWITDQPLVIPALLQGAYRTSRNWIALIALASAAIEGGLLLSDPIMHSAKYLWTAPLWLAWYLWVMHKHEVRNTNPVLLADLSRS</sequence>
<name>A0AAU7D5X4_9BACT</name>
<keyword evidence="6 8" id="KW-0472">Membrane</keyword>
<accession>A0AAU7CXU2</accession>
<reference evidence="10" key="1">
    <citation type="submission" date="2023-03" db="EMBL/GenBank/DDBJ databases">
        <title>Edaphobacter sp.</title>
        <authorList>
            <person name="Huber K.J."/>
            <person name="Papendorf J."/>
            <person name="Pilke C."/>
            <person name="Bunk B."/>
            <person name="Sproeer C."/>
            <person name="Pester M."/>
        </authorList>
    </citation>
    <scope>NUCLEOTIDE SEQUENCE</scope>
    <source>
        <strain evidence="9">DSM 109919</strain>
        <strain evidence="10">DSM 109920</strain>
    </source>
</reference>
<evidence type="ECO:0000256" key="1">
    <source>
        <dbReference type="ARBA" id="ARBA00004651"/>
    </source>
</evidence>
<evidence type="ECO:0000256" key="2">
    <source>
        <dbReference type="ARBA" id="ARBA00022475"/>
    </source>
</evidence>
<dbReference type="GO" id="GO:0005886">
    <property type="term" value="C:plasma membrane"/>
    <property type="evidence" value="ECO:0007669"/>
    <property type="project" value="UniProtKB-SubCell"/>
</dbReference>
<keyword evidence="4 8" id="KW-0812">Transmembrane</keyword>
<comment type="subcellular location">
    <subcellularLocation>
        <location evidence="1">Cell membrane</location>
        <topology evidence="1">Multi-pass membrane protein</topology>
    </subcellularLocation>
</comment>
<dbReference type="PROSITE" id="PS51257">
    <property type="entry name" value="PROKAR_LIPOPROTEIN"/>
    <property type="match status" value="1"/>
</dbReference>
<evidence type="ECO:0000313" key="10">
    <source>
        <dbReference type="EMBL" id="XBH13163.1"/>
    </source>
</evidence>
<feature type="transmembrane region" description="Helical" evidence="8">
    <location>
        <begin position="183"/>
        <end position="200"/>
    </location>
</feature>
<dbReference type="EMBL" id="CP121195">
    <property type="protein sequence ID" value="XBH13163.1"/>
    <property type="molecule type" value="Genomic_DNA"/>
</dbReference>
<evidence type="ECO:0000256" key="7">
    <source>
        <dbReference type="ARBA" id="ARBA00024033"/>
    </source>
</evidence>
<gene>
    <name evidence="9" type="ORF">P4G45_15000</name>
    <name evidence="10" type="ORF">P8936_15955</name>
</gene>
<comment type="similarity">
    <text evidence="7">Belongs to the glycosyltransferase 87 family.</text>
</comment>
<evidence type="ECO:0000256" key="6">
    <source>
        <dbReference type="ARBA" id="ARBA00023136"/>
    </source>
</evidence>
<evidence type="ECO:0000256" key="8">
    <source>
        <dbReference type="SAM" id="Phobius"/>
    </source>
</evidence>
<dbReference type="InterPro" id="IPR018584">
    <property type="entry name" value="GT87"/>
</dbReference>
<dbReference type="GO" id="GO:0016758">
    <property type="term" value="F:hexosyltransferase activity"/>
    <property type="evidence" value="ECO:0007669"/>
    <property type="project" value="InterPro"/>
</dbReference>
<evidence type="ECO:0000256" key="3">
    <source>
        <dbReference type="ARBA" id="ARBA00022679"/>
    </source>
</evidence>
<dbReference type="KEGG" id="epl:P4G45_15000"/>
<evidence type="ECO:0000256" key="4">
    <source>
        <dbReference type="ARBA" id="ARBA00022692"/>
    </source>
</evidence>
<keyword evidence="2" id="KW-1003">Cell membrane</keyword>
<dbReference type="EMBL" id="CP121194">
    <property type="protein sequence ID" value="XBH09778.1"/>
    <property type="molecule type" value="Genomic_DNA"/>
</dbReference>